<dbReference type="GO" id="GO:0016787">
    <property type="term" value="F:hydrolase activity"/>
    <property type="evidence" value="ECO:0007669"/>
    <property type="project" value="InterPro"/>
</dbReference>
<dbReference type="EMBL" id="CP000789">
    <property type="protein sequence ID" value="ABU71147.1"/>
    <property type="molecule type" value="Genomic_DNA"/>
</dbReference>
<dbReference type="KEGG" id="vha:VIBHAR_02182"/>
<dbReference type="Proteomes" id="UP000008152">
    <property type="component" value="Chromosome I"/>
</dbReference>
<dbReference type="Pfam" id="PF07859">
    <property type="entry name" value="Abhydrolase_3"/>
    <property type="match status" value="1"/>
</dbReference>
<dbReference type="Gene3D" id="3.40.50.1820">
    <property type="entry name" value="alpha/beta hydrolase"/>
    <property type="match status" value="1"/>
</dbReference>
<proteinExistence type="predicted"/>
<dbReference type="PATRIC" id="fig|338187.36.peg.2110"/>
<accession>A7N044</accession>
<dbReference type="InterPro" id="IPR013094">
    <property type="entry name" value="AB_hydrolase_3"/>
</dbReference>
<feature type="domain" description="Alpha/beta hydrolase fold-3" evidence="1">
    <location>
        <begin position="5"/>
        <end position="76"/>
    </location>
</feature>
<organism evidence="2 3">
    <name type="scientific">Vibrio campbellii (strain ATCC BAA-1116)</name>
    <dbReference type="NCBI Taxonomy" id="2902295"/>
    <lineage>
        <taxon>Bacteria</taxon>
        <taxon>Pseudomonadati</taxon>
        <taxon>Pseudomonadota</taxon>
        <taxon>Gammaproteobacteria</taxon>
        <taxon>Vibrionales</taxon>
        <taxon>Vibrionaceae</taxon>
        <taxon>Vibrio</taxon>
    </lineage>
</organism>
<evidence type="ECO:0000313" key="3">
    <source>
        <dbReference type="Proteomes" id="UP000008152"/>
    </source>
</evidence>
<name>A7N044_VIBC1</name>
<dbReference type="AlphaFoldDB" id="A7N044"/>
<gene>
    <name evidence="2" type="ordered locus">VIBHAR_02182</name>
</gene>
<sequence>MLLSGFDLYTNNDPKVLSEPDLNLMSADYRGLPPTTIITAEFDPLRDEGETLRELMLAHGVEVNYERYSGVIHGFFQLSGVSKSARRCIASISKQIKTRRAPTA</sequence>
<evidence type="ECO:0000313" key="2">
    <source>
        <dbReference type="EMBL" id="ABU71147.1"/>
    </source>
</evidence>
<dbReference type="InterPro" id="IPR029058">
    <property type="entry name" value="AB_hydrolase_fold"/>
</dbReference>
<evidence type="ECO:0000259" key="1">
    <source>
        <dbReference type="Pfam" id="PF07859"/>
    </source>
</evidence>
<protein>
    <recommendedName>
        <fullName evidence="1">Alpha/beta hydrolase fold-3 domain-containing protein</fullName>
    </recommendedName>
</protein>
<dbReference type="SUPFAM" id="SSF53474">
    <property type="entry name" value="alpha/beta-Hydrolases"/>
    <property type="match status" value="1"/>
</dbReference>
<reference evidence="2 3" key="1">
    <citation type="submission" date="2007-08" db="EMBL/GenBank/DDBJ databases">
        <authorList>
            <consortium name="The Vibrio harveyi Genome Sequencing Project"/>
            <person name="Bassler B."/>
            <person name="Clifton S.W."/>
            <person name="Fulton L."/>
            <person name="Delehaunty K."/>
            <person name="Fronick C."/>
            <person name="Harrison M."/>
            <person name="Markivic C."/>
            <person name="Fulton R."/>
            <person name="Tin-Wollam A.-M."/>
            <person name="Shah N."/>
            <person name="Pepin K."/>
            <person name="Nash W."/>
            <person name="Thiruvilangam P."/>
            <person name="Bhonagiri V."/>
            <person name="Waters C."/>
            <person name="Tu K.C."/>
            <person name="Irgon J."/>
            <person name="Wilson R.K."/>
        </authorList>
    </citation>
    <scope>NUCLEOTIDE SEQUENCE [LARGE SCALE GENOMIC DNA]</scope>
    <source>
        <strain evidence="3">ATCC BAA-1116 / BB120</strain>
    </source>
</reference>